<organism evidence="1 2">
    <name type="scientific">Hyella patelloides LEGE 07179</name>
    <dbReference type="NCBI Taxonomy" id="945734"/>
    <lineage>
        <taxon>Bacteria</taxon>
        <taxon>Bacillati</taxon>
        <taxon>Cyanobacteriota</taxon>
        <taxon>Cyanophyceae</taxon>
        <taxon>Pleurocapsales</taxon>
        <taxon>Hyellaceae</taxon>
        <taxon>Hyella</taxon>
    </lineage>
</organism>
<keyword evidence="2" id="KW-1185">Reference proteome</keyword>
<accession>A0A563W3J2</accession>
<proteinExistence type="predicted"/>
<dbReference type="RefSeq" id="WP_246141649.1">
    <property type="nucleotide sequence ID" value="NZ_LR213830.1"/>
</dbReference>
<dbReference type="Proteomes" id="UP000320055">
    <property type="component" value="Unassembled WGS sequence"/>
</dbReference>
<evidence type="ECO:0000313" key="1">
    <source>
        <dbReference type="EMBL" id="VEP18252.1"/>
    </source>
</evidence>
<dbReference type="AlphaFoldDB" id="A0A563W3J2"/>
<name>A0A563W3J2_9CYAN</name>
<gene>
    <name evidence="1" type="ORF">H1P_720008</name>
</gene>
<dbReference type="EMBL" id="CAACVJ010000679">
    <property type="protein sequence ID" value="VEP18252.1"/>
    <property type="molecule type" value="Genomic_DNA"/>
</dbReference>
<reference evidence="1 2" key="1">
    <citation type="submission" date="2019-01" db="EMBL/GenBank/DDBJ databases">
        <authorList>
            <person name="Brito A."/>
        </authorList>
    </citation>
    <scope>NUCLEOTIDE SEQUENCE [LARGE SCALE GENOMIC DNA]</scope>
    <source>
        <strain evidence="1">1</strain>
    </source>
</reference>
<evidence type="ECO:0000313" key="2">
    <source>
        <dbReference type="Proteomes" id="UP000320055"/>
    </source>
</evidence>
<protein>
    <submittedName>
        <fullName evidence="1">Uncharacterized protein</fullName>
    </submittedName>
</protein>
<sequence>MPFNAIPTEVVNQVLPVAELAELIYQCIISPPDFLNVESTENNLLTYCIGADGKHSAISN</sequence>